<dbReference type="GO" id="GO:0008175">
    <property type="term" value="F:tRNA methyltransferase activity"/>
    <property type="evidence" value="ECO:0007669"/>
    <property type="project" value="UniProtKB-UniRule"/>
</dbReference>
<feature type="binding site" evidence="5">
    <location>
        <position position="119"/>
    </location>
    <ligand>
        <name>S-adenosyl-L-methionine</name>
        <dbReference type="ChEBI" id="CHEBI:59789"/>
    </ligand>
</feature>
<comment type="subunit">
    <text evidence="5">Homodimer.</text>
</comment>
<dbReference type="SUPFAM" id="SSF75217">
    <property type="entry name" value="alpha/beta knot"/>
    <property type="match status" value="1"/>
</dbReference>
<evidence type="ECO:0000256" key="4">
    <source>
        <dbReference type="ARBA" id="ARBA00022691"/>
    </source>
</evidence>
<dbReference type="Gene3D" id="3.40.1280.10">
    <property type="match status" value="1"/>
</dbReference>
<sequence>MRTFVTRSLTATTSPAFPKRGIASHTGRLDVIARMLRAALWTERGVRKDSSFFVTLEGPPNPPLTLRFKGPELEADLSDERAAVEAIRKCMLGELKGCKRTKESFEEVLKSLGMKVYVLSEDGEDVWSFEFPKSAAFLLGSQHDLELPPWLEAERVSLGPKSYLASHCIYYLHYVLDLKLDPSPRRPGS</sequence>
<evidence type="ECO:0000256" key="2">
    <source>
        <dbReference type="ARBA" id="ARBA00022603"/>
    </source>
</evidence>
<dbReference type="HAMAP" id="MF_00587">
    <property type="entry name" value="tRNA_methyltr_TrmY"/>
    <property type="match status" value="1"/>
</dbReference>
<accession>A8A972</accession>
<keyword evidence="1 5" id="KW-0963">Cytoplasm</keyword>
<dbReference type="Proteomes" id="UP000000262">
    <property type="component" value="Chromosome"/>
</dbReference>
<keyword evidence="5" id="KW-0819">tRNA processing</keyword>
<keyword evidence="7" id="KW-1185">Reference proteome</keyword>
<gene>
    <name evidence="5" type="primary">trmY</name>
    <name evidence="6" type="ordered locus">Igni_0291</name>
</gene>
<comment type="similarity">
    <text evidence="5">Belongs to the methyltransferase superfamily. TrmY family.</text>
</comment>
<comment type="function">
    <text evidence="5">Specifically catalyzes the N1-methylation of pseudouridine at position 54 (Psi54) in tRNAs.</text>
</comment>
<dbReference type="GeneID" id="5562843"/>
<evidence type="ECO:0000313" key="7">
    <source>
        <dbReference type="Proteomes" id="UP000000262"/>
    </source>
</evidence>
<keyword evidence="3 5" id="KW-0808">Transferase</keyword>
<comment type="subcellular location">
    <subcellularLocation>
        <location evidence="5">Cytoplasm</location>
    </subcellularLocation>
</comment>
<keyword evidence="4 5" id="KW-0949">S-adenosyl-L-methionine</keyword>
<dbReference type="InterPro" id="IPR007158">
    <property type="entry name" value="TrmY"/>
</dbReference>
<dbReference type="PhylomeDB" id="A8A972"/>
<dbReference type="OrthoDB" id="15472at2157"/>
<comment type="catalytic activity">
    <reaction evidence="5">
        <text>pseudouridine(54) in tRNA + S-adenosyl-L-methionine = N(1)-methylpseudouridine(54) in tRNA + S-adenosyl-L-homocysteine + H(+)</text>
        <dbReference type="Rhea" id="RHEA:55292"/>
        <dbReference type="Rhea" id="RHEA-COMP:14140"/>
        <dbReference type="Rhea" id="RHEA-COMP:14141"/>
        <dbReference type="ChEBI" id="CHEBI:15378"/>
        <dbReference type="ChEBI" id="CHEBI:57856"/>
        <dbReference type="ChEBI" id="CHEBI:59789"/>
        <dbReference type="ChEBI" id="CHEBI:65314"/>
        <dbReference type="ChEBI" id="CHEBI:74890"/>
        <dbReference type="EC" id="2.1.1.257"/>
    </reaction>
</comment>
<reference evidence="6 7" key="1">
    <citation type="journal article" date="2008" name="Genome Biol.">
        <title>A genomic analysis of the archaeal system Ignicoccus hospitalis-Nanoarchaeum equitans.</title>
        <authorList>
            <person name="Podar M."/>
            <person name="Anderson I."/>
            <person name="Makarova K.S."/>
            <person name="Elkins J.G."/>
            <person name="Ivanova N."/>
            <person name="Wall M.A."/>
            <person name="Lykidis A."/>
            <person name="Mavromatis K."/>
            <person name="Sun H."/>
            <person name="Hudson M.E."/>
            <person name="Chen W."/>
            <person name="Deciu C."/>
            <person name="Hutchison D."/>
            <person name="Eads J.R."/>
            <person name="Anderson A."/>
            <person name="Fernandes F."/>
            <person name="Szeto E."/>
            <person name="Lapidus A."/>
            <person name="Kyrpides N.C."/>
            <person name="Saier M.H.Jr."/>
            <person name="Richardson P.M."/>
            <person name="Rachel R."/>
            <person name="Huber H."/>
            <person name="Eisen J.A."/>
            <person name="Koonin E.V."/>
            <person name="Keller M."/>
            <person name="Stetter K.O."/>
        </authorList>
    </citation>
    <scope>NUCLEOTIDE SEQUENCE [LARGE SCALE GENOMIC DNA]</scope>
    <source>
        <strain evidence="7">KIN4/I / DSM 18386 / JCM 14125</strain>
    </source>
</reference>
<dbReference type="InterPro" id="IPR029028">
    <property type="entry name" value="Alpha/beta_knot_MTases"/>
</dbReference>
<dbReference type="RefSeq" id="WP_011998326.1">
    <property type="nucleotide sequence ID" value="NC_009776.1"/>
</dbReference>
<feature type="binding site" evidence="5">
    <location>
        <position position="168"/>
    </location>
    <ligand>
        <name>S-adenosyl-L-methionine</name>
        <dbReference type="ChEBI" id="CHEBI:59789"/>
    </ligand>
</feature>
<protein>
    <recommendedName>
        <fullName evidence="5">tRNA (pseudouridine(54)-N(1))-methyltransferase</fullName>
        <ecNumber evidence="5">2.1.1.257</ecNumber>
    </recommendedName>
</protein>
<dbReference type="EMBL" id="CP000816">
    <property type="protein sequence ID" value="ABU81474.1"/>
    <property type="molecule type" value="Genomic_DNA"/>
</dbReference>
<dbReference type="GO" id="GO:0005737">
    <property type="term" value="C:cytoplasm"/>
    <property type="evidence" value="ECO:0007669"/>
    <property type="project" value="UniProtKB-SubCell"/>
</dbReference>
<comment type="caution">
    <text evidence="5">Lacks conserved residue(s) required for the propagation of feature annotation.</text>
</comment>
<evidence type="ECO:0000313" key="6">
    <source>
        <dbReference type="EMBL" id="ABU81474.1"/>
    </source>
</evidence>
<dbReference type="KEGG" id="iho:Igni_0291"/>
<dbReference type="STRING" id="453591.Igni_0291"/>
<dbReference type="GO" id="GO:0008757">
    <property type="term" value="F:S-adenosylmethionine-dependent methyltransferase activity"/>
    <property type="evidence" value="ECO:0007669"/>
    <property type="project" value="UniProtKB-UniRule"/>
</dbReference>
<dbReference type="InterPro" id="IPR029026">
    <property type="entry name" value="tRNA_m1G_MTases_N"/>
</dbReference>
<dbReference type="HOGENOM" id="CLU_1357977_0_0_2"/>
<dbReference type="PANTHER" id="PTHR40703">
    <property type="entry name" value="TRNA (PSEUDOURIDINE(54)-N(1))-METHYLTRANSFERASE"/>
    <property type="match status" value="1"/>
</dbReference>
<keyword evidence="2 5" id="KW-0489">Methyltransferase</keyword>
<evidence type="ECO:0000256" key="1">
    <source>
        <dbReference type="ARBA" id="ARBA00022490"/>
    </source>
</evidence>
<dbReference type="Pfam" id="PF04013">
    <property type="entry name" value="Methyltrn_RNA_2"/>
    <property type="match status" value="1"/>
</dbReference>
<dbReference type="PANTHER" id="PTHR40703:SF1">
    <property type="entry name" value="TRNA (PSEUDOURIDINE(54)-N(1))-METHYLTRANSFERASE"/>
    <property type="match status" value="1"/>
</dbReference>
<evidence type="ECO:0000256" key="5">
    <source>
        <dbReference type="HAMAP-Rule" id="MF_00587"/>
    </source>
</evidence>
<dbReference type="EC" id="2.1.1.257" evidence="5"/>
<feature type="binding site" evidence="5">
    <location>
        <position position="140"/>
    </location>
    <ligand>
        <name>S-adenosyl-L-methionine</name>
        <dbReference type="ChEBI" id="CHEBI:59789"/>
    </ligand>
</feature>
<proteinExistence type="inferred from homology"/>
<organism evidence="6 7">
    <name type="scientific">Ignicoccus hospitalis (strain KIN4/I / DSM 18386 / JCM 14125)</name>
    <dbReference type="NCBI Taxonomy" id="453591"/>
    <lineage>
        <taxon>Archaea</taxon>
        <taxon>Thermoproteota</taxon>
        <taxon>Thermoprotei</taxon>
        <taxon>Desulfurococcales</taxon>
        <taxon>Desulfurococcaceae</taxon>
        <taxon>Ignicoccus</taxon>
    </lineage>
</organism>
<dbReference type="GO" id="GO:0030488">
    <property type="term" value="P:tRNA methylation"/>
    <property type="evidence" value="ECO:0007669"/>
    <property type="project" value="UniProtKB-UniRule"/>
</dbReference>
<dbReference type="eggNOG" id="arCOG01239">
    <property type="taxonomic scope" value="Archaea"/>
</dbReference>
<evidence type="ECO:0000256" key="3">
    <source>
        <dbReference type="ARBA" id="ARBA00022679"/>
    </source>
</evidence>
<name>A8A972_IGNH4</name>
<dbReference type="AlphaFoldDB" id="A8A972"/>